<sequence length="59" mass="6043">MAFSDSTPMPVTLSLEPGACCPLPAWHLWGDAGITIPCVSSGDAAAAQGPSWDDLLGTR</sequence>
<dbReference type="EMBL" id="PXXO01000004">
    <property type="protein sequence ID" value="PSJ06236.1"/>
    <property type="molecule type" value="Genomic_DNA"/>
</dbReference>
<reference evidence="1 2" key="1">
    <citation type="journal article" date="2018" name="Environ. Microbiol.">
        <title>Ecological and genomic features of two widespread freshwater picocyanobacteria.</title>
        <authorList>
            <person name="Cabello-Yeves P.J."/>
            <person name="Picazo A."/>
            <person name="Camacho A."/>
            <person name="Callieri C."/>
            <person name="Rosselli R."/>
            <person name="Roda-Garcia J.J."/>
            <person name="Coutinho F.H."/>
            <person name="Rodriguez-Valera F."/>
        </authorList>
    </citation>
    <scope>NUCLEOTIDE SEQUENCE [LARGE SCALE GENOMIC DNA]</scope>
    <source>
        <strain evidence="1 2">Tous</strain>
    </source>
</reference>
<dbReference type="Proteomes" id="UP000243002">
    <property type="component" value="Unassembled WGS sequence"/>
</dbReference>
<evidence type="ECO:0000313" key="1">
    <source>
        <dbReference type="EMBL" id="PSJ06236.1"/>
    </source>
</evidence>
<protein>
    <submittedName>
        <fullName evidence="1">Uncharacterized protein</fullName>
    </submittedName>
</protein>
<keyword evidence="2" id="KW-1185">Reference proteome</keyword>
<gene>
    <name evidence="1" type="ORF">C7K55_04700</name>
</gene>
<evidence type="ECO:0000313" key="2">
    <source>
        <dbReference type="Proteomes" id="UP000243002"/>
    </source>
</evidence>
<accession>A0A2P7MYF7</accession>
<proteinExistence type="predicted"/>
<comment type="caution">
    <text evidence="1">The sequence shown here is derived from an EMBL/GenBank/DDBJ whole genome shotgun (WGS) entry which is preliminary data.</text>
</comment>
<organism evidence="1 2">
    <name type="scientific">Cyanobium usitatum str. Tous</name>
    <dbReference type="NCBI Taxonomy" id="2116684"/>
    <lineage>
        <taxon>Bacteria</taxon>
        <taxon>Bacillati</taxon>
        <taxon>Cyanobacteriota</taxon>
        <taxon>Cyanophyceae</taxon>
        <taxon>Synechococcales</taxon>
        <taxon>Prochlorococcaceae</taxon>
        <taxon>Cyanobium</taxon>
    </lineage>
</organism>
<name>A0A2P7MYF7_9CYAN</name>
<dbReference type="AlphaFoldDB" id="A0A2P7MYF7"/>